<feature type="transmembrane region" description="Helical" evidence="17">
    <location>
        <begin position="249"/>
        <end position="270"/>
    </location>
</feature>
<protein>
    <submittedName>
        <fullName evidence="19">Cyclic nucleotide-gated ion channel 13</fullName>
    </submittedName>
</protein>
<evidence type="ECO:0000313" key="20">
    <source>
        <dbReference type="Proteomes" id="UP001558713"/>
    </source>
</evidence>
<evidence type="ECO:0000256" key="8">
    <source>
        <dbReference type="ARBA" id="ARBA00022860"/>
    </source>
</evidence>
<comment type="subcellular location">
    <subcellularLocation>
        <location evidence="1">Cell membrane</location>
        <topology evidence="1">Multi-pass membrane protein</topology>
    </subcellularLocation>
</comment>
<comment type="caution">
    <text evidence="19">The sequence shown here is derived from an EMBL/GenBank/DDBJ whole genome shotgun (WGS) entry which is preliminary data.</text>
</comment>
<keyword evidence="8" id="KW-0112">Calmodulin-binding</keyword>
<evidence type="ECO:0000256" key="11">
    <source>
        <dbReference type="ARBA" id="ARBA00023065"/>
    </source>
</evidence>
<keyword evidence="6" id="KW-0116">cAMP-binding</keyword>
<dbReference type="InterPro" id="IPR000595">
    <property type="entry name" value="cNMP-bd_dom"/>
</dbReference>
<gene>
    <name evidence="19" type="ORF">V5N11_001183</name>
</gene>
<keyword evidence="3" id="KW-0813">Transport</keyword>
<dbReference type="InterPro" id="IPR014710">
    <property type="entry name" value="RmlC-like_jellyroll"/>
</dbReference>
<evidence type="ECO:0000256" key="4">
    <source>
        <dbReference type="ARBA" id="ARBA00022475"/>
    </source>
</evidence>
<dbReference type="SUPFAM" id="SSF51206">
    <property type="entry name" value="cAMP-binding domain-like"/>
    <property type="match status" value="1"/>
</dbReference>
<keyword evidence="11" id="KW-0406">Ion transport</keyword>
<dbReference type="GO" id="GO:0034220">
    <property type="term" value="P:monoatomic ion transmembrane transport"/>
    <property type="evidence" value="ECO:0007669"/>
    <property type="project" value="UniProtKB-KW"/>
</dbReference>
<keyword evidence="13" id="KW-0114">cAMP</keyword>
<dbReference type="GO" id="GO:0030553">
    <property type="term" value="F:cGMP binding"/>
    <property type="evidence" value="ECO:0007669"/>
    <property type="project" value="UniProtKB-KW"/>
</dbReference>
<evidence type="ECO:0000256" key="14">
    <source>
        <dbReference type="ARBA" id="ARBA00023286"/>
    </source>
</evidence>
<evidence type="ECO:0000259" key="18">
    <source>
        <dbReference type="PROSITE" id="PS50042"/>
    </source>
</evidence>
<dbReference type="FunFam" id="1.10.287.630:FF:000003">
    <property type="entry name" value="Cyclic nucleotide-gated ion channel 1"/>
    <property type="match status" value="1"/>
</dbReference>
<feature type="transmembrane region" description="Helical" evidence="17">
    <location>
        <begin position="373"/>
        <end position="395"/>
    </location>
</feature>
<proteinExistence type="inferred from homology"/>
<organism evidence="19 20">
    <name type="scientific">Cardamine amara subsp. amara</name>
    <dbReference type="NCBI Taxonomy" id="228776"/>
    <lineage>
        <taxon>Eukaryota</taxon>
        <taxon>Viridiplantae</taxon>
        <taxon>Streptophyta</taxon>
        <taxon>Embryophyta</taxon>
        <taxon>Tracheophyta</taxon>
        <taxon>Spermatophyta</taxon>
        <taxon>Magnoliopsida</taxon>
        <taxon>eudicotyledons</taxon>
        <taxon>Gunneridae</taxon>
        <taxon>Pentapetalae</taxon>
        <taxon>rosids</taxon>
        <taxon>malvids</taxon>
        <taxon>Brassicales</taxon>
        <taxon>Brassicaceae</taxon>
        <taxon>Cardamineae</taxon>
        <taxon>Cardamine</taxon>
    </lineage>
</organism>
<dbReference type="SUPFAM" id="SSF81324">
    <property type="entry name" value="Voltage-gated potassium channels"/>
    <property type="match status" value="1"/>
</dbReference>
<keyword evidence="7 17" id="KW-0812">Transmembrane</keyword>
<dbReference type="EMBL" id="JBANAX010000674">
    <property type="protein sequence ID" value="KAL1198096.1"/>
    <property type="molecule type" value="Genomic_DNA"/>
</dbReference>
<dbReference type="Gene3D" id="1.10.287.70">
    <property type="match status" value="1"/>
</dbReference>
<evidence type="ECO:0000256" key="17">
    <source>
        <dbReference type="SAM" id="Phobius"/>
    </source>
</evidence>
<name>A0ABD0ZW46_CARAN</name>
<sequence>MAFGRDSRVRFRDWISEGSLSTEYGYGIKARPSLNTVLKNVRRGFEIGSDKKPLSVGLHKNEQKRDSSTIQKNIINPQGSFLQNWNKIFLFASVIALAIDPLFFYIPIVDGERNCLNLHYNLEIAASVLRTFIDAFYIIHIVFQFRTAYISPSSRVFGRGELVDDPKLIAIKYLSSYFIIDVLSILPLPQLVVLAVIPNVNKPVSLITKDYLITVIFTQYIPRILRIYPLYSEVTRTSGIVTETAWAGAAWNLSLYILASHVFGALWYLISVEREDRCWREACEKRPGRCGDFRLLYCDENINVTNDFLKTSCPFINPDDIKNSTVFNFGIFTDALKSGIVESDDFWKKFFYCFWWGLRNLSALGQNLNTSKFVGEIIFAVSMCVSGLVLFALLIGNMQKYLESTTVREEEMRVRKRDAEQWMSHRMLPDDLRKRIRRYEQYKWQETRGVEEENLLRNLPKDLRRDIKRHFCLDLLKKVPLFEIMDEQLLDAVCDKLRPVLYTENSYAIREGDPVEEMLFVMRGKLMSATTNGGRTGFFNAQKISSSSPRNSDDSIYSKQLQHTFRFYSVQWRTWGASFIQAAWRRHCRRKLARSLTEEEDRFRNAIAEREREAASSSSLVATLYASRFASNALRNLRHNNLPLLPPKPSEPDFSANHIQNS</sequence>
<dbReference type="GO" id="GO:0030552">
    <property type="term" value="F:cAMP binding"/>
    <property type="evidence" value="ECO:0007669"/>
    <property type="project" value="UniProtKB-KW"/>
</dbReference>
<dbReference type="GO" id="GO:0005516">
    <property type="term" value="F:calmodulin binding"/>
    <property type="evidence" value="ECO:0007669"/>
    <property type="project" value="UniProtKB-KW"/>
</dbReference>
<feature type="transmembrane region" description="Helical" evidence="17">
    <location>
        <begin position="177"/>
        <end position="197"/>
    </location>
</feature>
<evidence type="ECO:0000256" key="2">
    <source>
        <dbReference type="ARBA" id="ARBA00010486"/>
    </source>
</evidence>
<evidence type="ECO:0000256" key="15">
    <source>
        <dbReference type="ARBA" id="ARBA00023303"/>
    </source>
</evidence>
<evidence type="ECO:0000256" key="12">
    <source>
        <dbReference type="ARBA" id="ARBA00023136"/>
    </source>
</evidence>
<keyword evidence="10" id="KW-0142">cGMP-binding</keyword>
<dbReference type="Proteomes" id="UP001558713">
    <property type="component" value="Unassembled WGS sequence"/>
</dbReference>
<comment type="similarity">
    <text evidence="2">Belongs to the cyclic nucleotide-gated cation channel (TC 1.A.1.5) family.</text>
</comment>
<feature type="transmembrane region" description="Helical" evidence="17">
    <location>
        <begin position="88"/>
        <end position="108"/>
    </location>
</feature>
<evidence type="ECO:0000256" key="6">
    <source>
        <dbReference type="ARBA" id="ARBA00022566"/>
    </source>
</evidence>
<reference evidence="19 20" key="1">
    <citation type="submission" date="2024-04" db="EMBL/GenBank/DDBJ databases">
        <title>Genome assembly C_amara_ONT_v2.</title>
        <authorList>
            <person name="Yant L."/>
            <person name="Moore C."/>
            <person name="Slenker M."/>
        </authorList>
    </citation>
    <scope>NUCLEOTIDE SEQUENCE [LARGE SCALE GENOMIC DNA]</scope>
    <source>
        <tissue evidence="19">Leaf</tissue>
    </source>
</reference>
<feature type="transmembrane region" description="Helical" evidence="17">
    <location>
        <begin position="128"/>
        <end position="149"/>
    </location>
</feature>
<dbReference type="GO" id="GO:0005886">
    <property type="term" value="C:plasma membrane"/>
    <property type="evidence" value="ECO:0007669"/>
    <property type="project" value="UniProtKB-SubCell"/>
</dbReference>
<evidence type="ECO:0000256" key="10">
    <source>
        <dbReference type="ARBA" id="ARBA00022992"/>
    </source>
</evidence>
<dbReference type="CDD" id="cd00038">
    <property type="entry name" value="CAP_ED"/>
    <property type="match status" value="1"/>
</dbReference>
<keyword evidence="12 17" id="KW-0472">Membrane</keyword>
<dbReference type="AlphaFoldDB" id="A0ABD0ZW46"/>
<evidence type="ECO:0000256" key="5">
    <source>
        <dbReference type="ARBA" id="ARBA00022535"/>
    </source>
</evidence>
<evidence type="ECO:0000313" key="19">
    <source>
        <dbReference type="EMBL" id="KAL1198096.1"/>
    </source>
</evidence>
<keyword evidence="4" id="KW-1003">Cell membrane</keyword>
<dbReference type="InterPro" id="IPR005821">
    <property type="entry name" value="Ion_trans_dom"/>
</dbReference>
<evidence type="ECO:0000256" key="13">
    <source>
        <dbReference type="ARBA" id="ARBA00023149"/>
    </source>
</evidence>
<keyword evidence="14" id="KW-1071">Ligand-gated ion channel</keyword>
<feature type="region of interest" description="Disordered" evidence="16">
    <location>
        <begin position="641"/>
        <end position="662"/>
    </location>
</feature>
<evidence type="ECO:0000256" key="7">
    <source>
        <dbReference type="ARBA" id="ARBA00022692"/>
    </source>
</evidence>
<keyword evidence="5" id="KW-0140">cGMP</keyword>
<dbReference type="PANTHER" id="PTHR45651">
    <property type="entry name" value="CYCLIC NUCLEOTIDE-GATED ION CHANNEL 15-RELATED-RELATED"/>
    <property type="match status" value="1"/>
</dbReference>
<evidence type="ECO:0000256" key="1">
    <source>
        <dbReference type="ARBA" id="ARBA00004651"/>
    </source>
</evidence>
<evidence type="ECO:0000256" key="16">
    <source>
        <dbReference type="SAM" id="MobiDB-lite"/>
    </source>
</evidence>
<keyword evidence="20" id="KW-1185">Reference proteome</keyword>
<dbReference type="Pfam" id="PF00520">
    <property type="entry name" value="Ion_trans"/>
    <property type="match status" value="1"/>
</dbReference>
<keyword evidence="9 17" id="KW-1133">Transmembrane helix</keyword>
<dbReference type="PANTHER" id="PTHR45651:SF110">
    <property type="entry name" value="CYCLIC NUCLEOTIDE-GATED ION CHANNEL 10-RELATED"/>
    <property type="match status" value="1"/>
</dbReference>
<accession>A0ABD0ZW46</accession>
<dbReference type="InterPro" id="IPR018490">
    <property type="entry name" value="cNMP-bd_dom_sf"/>
</dbReference>
<evidence type="ECO:0000256" key="9">
    <source>
        <dbReference type="ARBA" id="ARBA00022989"/>
    </source>
</evidence>
<dbReference type="Gene3D" id="1.10.287.630">
    <property type="entry name" value="Helix hairpin bin"/>
    <property type="match status" value="1"/>
</dbReference>
<dbReference type="Gene3D" id="2.60.120.10">
    <property type="entry name" value="Jelly Rolls"/>
    <property type="match status" value="1"/>
</dbReference>
<feature type="domain" description="Cyclic nucleotide-binding" evidence="18">
    <location>
        <begin position="481"/>
        <end position="526"/>
    </location>
</feature>
<keyword evidence="15" id="KW-0407">Ion channel</keyword>
<evidence type="ECO:0000256" key="3">
    <source>
        <dbReference type="ARBA" id="ARBA00022448"/>
    </source>
</evidence>
<dbReference type="PROSITE" id="PS50042">
    <property type="entry name" value="CNMP_BINDING_3"/>
    <property type="match status" value="1"/>
</dbReference>
<keyword evidence="10" id="KW-0547">Nucleotide-binding</keyword>